<dbReference type="Pfam" id="PF00520">
    <property type="entry name" value="Ion_trans"/>
    <property type="match status" value="1"/>
</dbReference>
<dbReference type="InterPro" id="IPR028325">
    <property type="entry name" value="VG_K_chnl"/>
</dbReference>
<dbReference type="eggNOG" id="KOG3713">
    <property type="taxonomic scope" value="Eukaryota"/>
</dbReference>
<reference evidence="16" key="1">
    <citation type="submission" date="2013-05" db="EMBL/GenBank/DDBJ databases">
        <title>The Genome sequence of Mucor circinelloides f. circinelloides 1006PhL.</title>
        <authorList>
            <consortium name="The Broad Institute Genomics Platform"/>
            <person name="Cuomo C."/>
            <person name="Earl A."/>
            <person name="Findley K."/>
            <person name="Lee S.C."/>
            <person name="Walker B."/>
            <person name="Young S."/>
            <person name="Zeng Q."/>
            <person name="Gargeya S."/>
            <person name="Fitzgerald M."/>
            <person name="Haas B."/>
            <person name="Abouelleil A."/>
            <person name="Allen A.W."/>
            <person name="Alvarado L."/>
            <person name="Arachchi H.M."/>
            <person name="Berlin A.M."/>
            <person name="Chapman S.B."/>
            <person name="Gainer-Dewar J."/>
            <person name="Goldberg J."/>
            <person name="Griggs A."/>
            <person name="Gujja S."/>
            <person name="Hansen M."/>
            <person name="Howarth C."/>
            <person name="Imamovic A."/>
            <person name="Ireland A."/>
            <person name="Larimer J."/>
            <person name="McCowan C."/>
            <person name="Murphy C."/>
            <person name="Pearson M."/>
            <person name="Poon T.W."/>
            <person name="Priest M."/>
            <person name="Roberts A."/>
            <person name="Saif S."/>
            <person name="Shea T."/>
            <person name="Sisk P."/>
            <person name="Sykes S."/>
            <person name="Wortman J."/>
            <person name="Nusbaum C."/>
            <person name="Birren B."/>
        </authorList>
    </citation>
    <scope>NUCLEOTIDE SEQUENCE [LARGE SCALE GENOMIC DNA]</scope>
    <source>
        <strain evidence="16">1006PhL</strain>
    </source>
</reference>
<dbReference type="AlphaFoldDB" id="S2J6E1"/>
<sequence length="491" mass="54825">MGFFRSKSGGGSNSYSKQEYEETEPLHNGETIEMAEPGSSSSVTSSDEHANGSHQPPLYRKLGRLAEEGWTSVANLVVHPPQPRSSTHIDIEDSGPPMPEIKNDIKRKLYLLLEEPASSRSAFWTNVIVSFLIVFSAITTTIETIPSFRSAKSNRVWFHLESAMVALFTLEYLLRMFAHSDSFRMLKKFFLSPLSIIDFISIIPFYIEVIAKHDTTYEFRFTILRLFRLLRLFKSYKYSNTIVMTIEVMMMAFRRSGDALSALFFFTVTCVVLFSTLLYFAERGIWDETLEAFVASDGVPSSFDSIPAAFWFVLVTITTTGYGDMVPTTFIGKLITFPAMMFGVLLIALPSIIVGRNFTIVWESMRRRQFSNRMAVNPMGGGDDVLQSAEREHSNTAPFESPATVPAPPRSDGSFGLLPNNGEEEILGQIQALMQLTLQNQASINKIINALEKQGTKLSPSTTEDSPLSAASYNKGKSPLLSKEDNDPFAD</sequence>
<name>S2J6E1_MUCC1</name>
<dbReference type="GO" id="GO:0005249">
    <property type="term" value="F:voltage-gated potassium channel activity"/>
    <property type="evidence" value="ECO:0007669"/>
    <property type="project" value="InterPro"/>
</dbReference>
<organism evidence="15 16">
    <name type="scientific">Mucor circinelloides f. circinelloides (strain 1006PhL)</name>
    <name type="common">Mucormycosis agent</name>
    <name type="synonym">Calyptromyces circinelloides</name>
    <dbReference type="NCBI Taxonomy" id="1220926"/>
    <lineage>
        <taxon>Eukaryota</taxon>
        <taxon>Fungi</taxon>
        <taxon>Fungi incertae sedis</taxon>
        <taxon>Mucoromycota</taxon>
        <taxon>Mucoromycotina</taxon>
        <taxon>Mucoromycetes</taxon>
        <taxon>Mucorales</taxon>
        <taxon>Mucorineae</taxon>
        <taxon>Mucoraceae</taxon>
        <taxon>Mucor</taxon>
    </lineage>
</organism>
<feature type="region of interest" description="Disordered" evidence="12">
    <location>
        <begin position="454"/>
        <end position="491"/>
    </location>
</feature>
<keyword evidence="11" id="KW-0407">Ion channel</keyword>
<evidence type="ECO:0000256" key="5">
    <source>
        <dbReference type="ARBA" id="ARBA00022826"/>
    </source>
</evidence>
<dbReference type="Proteomes" id="UP000014254">
    <property type="component" value="Unassembled WGS sequence"/>
</dbReference>
<dbReference type="Gene3D" id="1.10.287.70">
    <property type="match status" value="1"/>
</dbReference>
<dbReference type="PANTHER" id="PTHR11537">
    <property type="entry name" value="VOLTAGE-GATED POTASSIUM CHANNEL"/>
    <property type="match status" value="1"/>
</dbReference>
<keyword evidence="16" id="KW-1185">Reference proteome</keyword>
<dbReference type="Gene3D" id="1.20.120.350">
    <property type="entry name" value="Voltage-gated potassium channels. Chain C"/>
    <property type="match status" value="1"/>
</dbReference>
<dbReference type="STRING" id="1220926.S2J6E1"/>
<feature type="compositionally biased region" description="Basic and acidic residues" evidence="12">
    <location>
        <begin position="18"/>
        <end position="27"/>
    </location>
</feature>
<feature type="transmembrane region" description="Helical" evidence="13">
    <location>
        <begin position="157"/>
        <end position="177"/>
    </location>
</feature>
<dbReference type="PANTHER" id="PTHR11537:SF254">
    <property type="entry name" value="POTASSIUM VOLTAGE-GATED CHANNEL PROTEIN SHAB"/>
    <property type="match status" value="1"/>
</dbReference>
<evidence type="ECO:0000313" key="15">
    <source>
        <dbReference type="EMBL" id="EPB85239.1"/>
    </source>
</evidence>
<proteinExistence type="predicted"/>
<keyword evidence="6" id="KW-0851">Voltage-gated channel</keyword>
<gene>
    <name evidence="15" type="ORF">HMPREF1544_07995</name>
</gene>
<evidence type="ECO:0000256" key="6">
    <source>
        <dbReference type="ARBA" id="ARBA00022882"/>
    </source>
</evidence>
<comment type="subcellular location">
    <subcellularLocation>
        <location evidence="1">Membrane</location>
        <topology evidence="1">Multi-pass membrane protein</topology>
    </subcellularLocation>
</comment>
<keyword evidence="5" id="KW-0631">Potassium channel</keyword>
<dbReference type="EMBL" id="KE124017">
    <property type="protein sequence ID" value="EPB85239.1"/>
    <property type="molecule type" value="Genomic_DNA"/>
</dbReference>
<keyword evidence="7" id="KW-0630">Potassium</keyword>
<keyword evidence="9" id="KW-0406">Ion transport</keyword>
<dbReference type="SUPFAM" id="SSF81324">
    <property type="entry name" value="Voltage-gated potassium channels"/>
    <property type="match status" value="1"/>
</dbReference>
<feature type="transmembrane region" description="Helical" evidence="13">
    <location>
        <begin position="123"/>
        <end position="145"/>
    </location>
</feature>
<protein>
    <recommendedName>
        <fullName evidence="14">Ion transport domain-containing protein</fullName>
    </recommendedName>
</protein>
<dbReference type="FunFam" id="1.10.287.70:FF:000097">
    <property type="entry name" value="Potassium voltage-gated channel subfamily G member 3"/>
    <property type="match status" value="1"/>
</dbReference>
<evidence type="ECO:0000256" key="11">
    <source>
        <dbReference type="ARBA" id="ARBA00023303"/>
    </source>
</evidence>
<evidence type="ECO:0000256" key="12">
    <source>
        <dbReference type="SAM" id="MobiDB-lite"/>
    </source>
</evidence>
<feature type="region of interest" description="Disordered" evidence="12">
    <location>
        <begin position="381"/>
        <end position="417"/>
    </location>
</feature>
<evidence type="ECO:0000256" key="1">
    <source>
        <dbReference type="ARBA" id="ARBA00004141"/>
    </source>
</evidence>
<feature type="transmembrane region" description="Helical" evidence="13">
    <location>
        <begin position="260"/>
        <end position="281"/>
    </location>
</feature>
<keyword evidence="2" id="KW-0813">Transport</keyword>
<feature type="region of interest" description="Disordered" evidence="12">
    <location>
        <begin position="78"/>
        <end position="97"/>
    </location>
</feature>
<keyword evidence="10 13" id="KW-0472">Membrane</keyword>
<evidence type="ECO:0000256" key="3">
    <source>
        <dbReference type="ARBA" id="ARBA00022538"/>
    </source>
</evidence>
<dbReference type="InterPro" id="IPR005821">
    <property type="entry name" value="Ion_trans_dom"/>
</dbReference>
<dbReference type="VEuPathDB" id="FungiDB:HMPREF1544_07995"/>
<keyword evidence="3" id="KW-0633">Potassium transport</keyword>
<feature type="transmembrane region" description="Helical" evidence="13">
    <location>
        <begin position="189"/>
        <end position="207"/>
    </location>
</feature>
<feature type="region of interest" description="Disordered" evidence="12">
    <location>
        <begin position="1"/>
        <end position="57"/>
    </location>
</feature>
<evidence type="ECO:0000259" key="14">
    <source>
        <dbReference type="Pfam" id="PF00520"/>
    </source>
</evidence>
<evidence type="ECO:0000256" key="8">
    <source>
        <dbReference type="ARBA" id="ARBA00022989"/>
    </source>
</evidence>
<feature type="compositionally biased region" description="Polar residues" evidence="12">
    <location>
        <begin position="456"/>
        <end position="472"/>
    </location>
</feature>
<evidence type="ECO:0000256" key="13">
    <source>
        <dbReference type="SAM" id="Phobius"/>
    </source>
</evidence>
<dbReference type="InParanoid" id="S2J6E1"/>
<feature type="domain" description="Ion transport" evidence="14">
    <location>
        <begin position="123"/>
        <end position="358"/>
    </location>
</feature>
<evidence type="ECO:0000256" key="2">
    <source>
        <dbReference type="ARBA" id="ARBA00022448"/>
    </source>
</evidence>
<feature type="compositionally biased region" description="Basic and acidic residues" evidence="12">
    <location>
        <begin position="482"/>
        <end position="491"/>
    </location>
</feature>
<evidence type="ECO:0000256" key="7">
    <source>
        <dbReference type="ARBA" id="ARBA00022958"/>
    </source>
</evidence>
<keyword evidence="4 13" id="KW-0812">Transmembrane</keyword>
<dbReference type="GO" id="GO:0001508">
    <property type="term" value="P:action potential"/>
    <property type="evidence" value="ECO:0007669"/>
    <property type="project" value="TreeGrafter"/>
</dbReference>
<dbReference type="GO" id="GO:0008076">
    <property type="term" value="C:voltage-gated potassium channel complex"/>
    <property type="evidence" value="ECO:0007669"/>
    <property type="project" value="InterPro"/>
</dbReference>
<evidence type="ECO:0000256" key="4">
    <source>
        <dbReference type="ARBA" id="ARBA00022692"/>
    </source>
</evidence>
<dbReference type="PRINTS" id="PR00169">
    <property type="entry name" value="KCHANNEL"/>
</dbReference>
<accession>S2J6E1</accession>
<feature type="transmembrane region" description="Helical" evidence="13">
    <location>
        <begin position="335"/>
        <end position="358"/>
    </location>
</feature>
<evidence type="ECO:0000313" key="16">
    <source>
        <dbReference type="Proteomes" id="UP000014254"/>
    </source>
</evidence>
<evidence type="ECO:0000256" key="10">
    <source>
        <dbReference type="ARBA" id="ARBA00023136"/>
    </source>
</evidence>
<dbReference type="OMA" id="RSAFWTN"/>
<dbReference type="InterPro" id="IPR027359">
    <property type="entry name" value="Volt_channel_dom_sf"/>
</dbReference>
<keyword evidence="8 13" id="KW-1133">Transmembrane helix</keyword>
<evidence type="ECO:0000256" key="9">
    <source>
        <dbReference type="ARBA" id="ARBA00023065"/>
    </source>
</evidence>
<dbReference type="OrthoDB" id="415460at2759"/>